<dbReference type="PANTHER" id="PTHR12452:SF0">
    <property type="entry name" value="THIOREDOXIN DOMAIN-CONTAINING PROTEIN 17"/>
    <property type="match status" value="1"/>
</dbReference>
<dbReference type="GO" id="GO:0005829">
    <property type="term" value="C:cytosol"/>
    <property type="evidence" value="ECO:0007669"/>
    <property type="project" value="TreeGrafter"/>
</dbReference>
<proteinExistence type="inferred from homology"/>
<sequence>MSLSTSIRNIDELLAEVKKHEGKRIFILFCGTPFPDGTNWCPDCVKGEPIVKEALKKLPENAVFLKAEVGDRTTWRDPNNVFRTHPKCQISSIPSLIEFNTVSVFTMRRLSDKEVLQPSLVELMFED</sequence>
<gene>
    <name evidence="4" type="ORF">EWB00_003080</name>
</gene>
<evidence type="ECO:0000313" key="4">
    <source>
        <dbReference type="EMBL" id="TNN13278.1"/>
    </source>
</evidence>
<evidence type="ECO:0000259" key="3">
    <source>
        <dbReference type="Pfam" id="PF06110"/>
    </source>
</evidence>
<accession>A0A4Z2DA50</accession>
<reference evidence="4 5" key="1">
    <citation type="submission" date="2019-03" db="EMBL/GenBank/DDBJ databases">
        <title>An improved genome assembly of the fluke Schistosoma japonicum.</title>
        <authorList>
            <person name="Hu W."/>
            <person name="Luo F."/>
            <person name="Yin M."/>
            <person name="Mo X."/>
            <person name="Sun C."/>
            <person name="Wu Q."/>
            <person name="Zhu B."/>
            <person name="Xiang M."/>
            <person name="Wang J."/>
            <person name="Wang Y."/>
            <person name="Zhang T."/>
            <person name="Xu B."/>
            <person name="Zheng H."/>
            <person name="Feng Z."/>
        </authorList>
    </citation>
    <scope>NUCLEOTIDE SEQUENCE [LARGE SCALE GENOMIC DNA]</scope>
    <source>
        <strain evidence="4">HuSjv2</strain>
        <tissue evidence="4">Worms</tissue>
    </source>
</reference>
<comment type="similarity">
    <text evidence="1">Belongs to the thioredoxin family.</text>
</comment>
<dbReference type="CDD" id="cd02952">
    <property type="entry name" value="TRP14_like"/>
    <property type="match status" value="1"/>
</dbReference>
<dbReference type="InterPro" id="IPR045108">
    <property type="entry name" value="TXNDC17-like"/>
</dbReference>
<dbReference type="Pfam" id="PF06110">
    <property type="entry name" value="TXD17-like_Trx"/>
    <property type="match status" value="1"/>
</dbReference>
<dbReference type="OrthoDB" id="78947at2759"/>
<dbReference type="Gene3D" id="3.40.30.10">
    <property type="entry name" value="Glutaredoxin"/>
    <property type="match status" value="1"/>
</dbReference>
<dbReference type="SUPFAM" id="SSF52833">
    <property type="entry name" value="Thioredoxin-like"/>
    <property type="match status" value="1"/>
</dbReference>
<dbReference type="InterPro" id="IPR010357">
    <property type="entry name" value="TXNDC17_dom"/>
</dbReference>
<evidence type="ECO:0000256" key="2">
    <source>
        <dbReference type="ARBA" id="ARBA00016949"/>
    </source>
</evidence>
<keyword evidence="5" id="KW-1185">Reference proteome</keyword>
<comment type="caution">
    <text evidence="4">The sequence shown here is derived from an EMBL/GenBank/DDBJ whole genome shotgun (WGS) entry which is preliminary data.</text>
</comment>
<dbReference type="GO" id="GO:0047134">
    <property type="term" value="F:protein-disulfide reductase [NAD(P)H] activity"/>
    <property type="evidence" value="ECO:0007669"/>
    <property type="project" value="InterPro"/>
</dbReference>
<dbReference type="PANTHER" id="PTHR12452">
    <property type="entry name" value="42-9-9 PROTEIN-RELATED"/>
    <property type="match status" value="1"/>
</dbReference>
<organism evidence="4 5">
    <name type="scientific">Schistosoma japonicum</name>
    <name type="common">Blood fluke</name>
    <dbReference type="NCBI Taxonomy" id="6182"/>
    <lineage>
        <taxon>Eukaryota</taxon>
        <taxon>Metazoa</taxon>
        <taxon>Spiralia</taxon>
        <taxon>Lophotrochozoa</taxon>
        <taxon>Platyhelminthes</taxon>
        <taxon>Trematoda</taxon>
        <taxon>Digenea</taxon>
        <taxon>Strigeidida</taxon>
        <taxon>Schistosomatoidea</taxon>
        <taxon>Schistosomatidae</taxon>
        <taxon>Schistosoma</taxon>
    </lineage>
</organism>
<dbReference type="EMBL" id="SKCS01000197">
    <property type="protein sequence ID" value="TNN13278.1"/>
    <property type="molecule type" value="Genomic_DNA"/>
</dbReference>
<evidence type="ECO:0000256" key="1">
    <source>
        <dbReference type="ARBA" id="ARBA00008987"/>
    </source>
</evidence>
<name>A0A4Z2DA50_SCHJA</name>
<protein>
    <recommendedName>
        <fullName evidence="2">Thioredoxin domain-containing protein 17</fullName>
    </recommendedName>
</protein>
<dbReference type="Proteomes" id="UP000311919">
    <property type="component" value="Unassembled WGS sequence"/>
</dbReference>
<feature type="domain" description="Thioredoxin" evidence="3">
    <location>
        <begin position="11"/>
        <end position="127"/>
    </location>
</feature>
<evidence type="ECO:0000313" key="5">
    <source>
        <dbReference type="Proteomes" id="UP000311919"/>
    </source>
</evidence>
<dbReference type="AlphaFoldDB" id="A0A4Z2DA50"/>
<dbReference type="InterPro" id="IPR036249">
    <property type="entry name" value="Thioredoxin-like_sf"/>
</dbReference>